<evidence type="ECO:0000313" key="3">
    <source>
        <dbReference type="Proteomes" id="UP001321582"/>
    </source>
</evidence>
<protein>
    <submittedName>
        <fullName evidence="2">Membrane protein</fullName>
    </submittedName>
</protein>
<evidence type="ECO:0000313" key="2">
    <source>
        <dbReference type="EMBL" id="BDU49898.1"/>
    </source>
</evidence>
<reference evidence="2 3" key="1">
    <citation type="submission" date="2022-11" db="EMBL/GenBank/DDBJ databases">
        <title>Haliovirga abyssi gen. nov., sp. nov., a mesophilic fermentative bacterium isolated from the Iheya North hydrothermal field and the proposal of Haliovirgaceae fam. nov.</title>
        <authorList>
            <person name="Miyazaki U."/>
            <person name="Tame A."/>
            <person name="Miyazaki J."/>
            <person name="Takai K."/>
            <person name="Sawayama S."/>
            <person name="Kitajima M."/>
            <person name="Okamoto A."/>
            <person name="Nakagawa S."/>
        </authorList>
    </citation>
    <scope>NUCLEOTIDE SEQUENCE [LARGE SCALE GENOMIC DNA]</scope>
    <source>
        <strain evidence="2 3">IC12</strain>
    </source>
</reference>
<keyword evidence="1" id="KW-1133">Transmembrane helix</keyword>
<dbReference type="KEGG" id="haby:HLVA_04670"/>
<sequence length="149" mass="16318">MSYKGIFFGNGILDIVFVAWFIAQGYKVISSVFKEKKLNFKRFIETGGMPSSHTASVVSLLTAIGIKNGISSTEFAITFVFAMIVMYDSSGVRRAAGKQASVLNRIVDDLWKKDGKRIMENDLKELLGHTPVEVFAGAILGVVVAFIMS</sequence>
<dbReference type="RefSeq" id="WP_307904839.1">
    <property type="nucleotide sequence ID" value="NZ_AP027059.1"/>
</dbReference>
<feature type="transmembrane region" description="Helical" evidence="1">
    <location>
        <begin position="70"/>
        <end position="87"/>
    </location>
</feature>
<accession>A0AAU9DCM0</accession>
<dbReference type="Pfam" id="PF02681">
    <property type="entry name" value="DUF212"/>
    <property type="match status" value="1"/>
</dbReference>
<dbReference type="EMBL" id="AP027059">
    <property type="protein sequence ID" value="BDU49898.1"/>
    <property type="molecule type" value="Genomic_DNA"/>
</dbReference>
<keyword evidence="1" id="KW-0472">Membrane</keyword>
<dbReference type="Proteomes" id="UP001321582">
    <property type="component" value="Chromosome"/>
</dbReference>
<proteinExistence type="predicted"/>
<dbReference type="PANTHER" id="PTHR31446">
    <property type="entry name" value="ACID PHOSPHATASE/VANADIUM-DEPENDENT HALOPEROXIDASE-RELATED PROTEIN"/>
    <property type="match status" value="1"/>
</dbReference>
<feature type="transmembrane region" description="Helical" evidence="1">
    <location>
        <begin position="126"/>
        <end position="148"/>
    </location>
</feature>
<evidence type="ECO:0000256" key="1">
    <source>
        <dbReference type="SAM" id="Phobius"/>
    </source>
</evidence>
<dbReference type="PANTHER" id="PTHR31446:SF29">
    <property type="entry name" value="ACID PHOSPHATASE_VANADIUM-DEPENDENT HALOPEROXIDASE-RELATED PROTEIN"/>
    <property type="match status" value="1"/>
</dbReference>
<dbReference type="InterPro" id="IPR003832">
    <property type="entry name" value="DUF212"/>
</dbReference>
<organism evidence="2 3">
    <name type="scientific">Haliovirga abyssi</name>
    <dbReference type="NCBI Taxonomy" id="2996794"/>
    <lineage>
        <taxon>Bacteria</taxon>
        <taxon>Fusobacteriati</taxon>
        <taxon>Fusobacteriota</taxon>
        <taxon>Fusobacteriia</taxon>
        <taxon>Fusobacteriales</taxon>
        <taxon>Haliovirgaceae</taxon>
        <taxon>Haliovirga</taxon>
    </lineage>
</organism>
<feature type="transmembrane region" description="Helical" evidence="1">
    <location>
        <begin position="6"/>
        <end position="23"/>
    </location>
</feature>
<dbReference type="AlphaFoldDB" id="A0AAU9DCM0"/>
<keyword evidence="3" id="KW-1185">Reference proteome</keyword>
<gene>
    <name evidence="2" type="ORF">HLVA_04670</name>
</gene>
<name>A0AAU9DCM0_9FUSO</name>
<keyword evidence="1" id="KW-0812">Transmembrane</keyword>